<dbReference type="PANTHER" id="PTHR22409">
    <property type="entry name" value="CHROMOSOME 19 OPEN READING FRAME 44"/>
    <property type="match status" value="1"/>
</dbReference>
<feature type="compositionally biased region" description="Low complexity" evidence="1">
    <location>
        <begin position="457"/>
        <end position="478"/>
    </location>
</feature>
<protein>
    <recommendedName>
        <fullName evidence="2">DUF4614 domain-containing protein</fullName>
    </recommendedName>
</protein>
<dbReference type="EMBL" id="JAIPUX010000953">
    <property type="protein sequence ID" value="KAH0625700.1"/>
    <property type="molecule type" value="Genomic_DNA"/>
</dbReference>
<feature type="compositionally biased region" description="Polar residues" evidence="1">
    <location>
        <begin position="445"/>
        <end position="456"/>
    </location>
</feature>
<dbReference type="Proteomes" id="UP000826234">
    <property type="component" value="Unassembled WGS sequence"/>
</dbReference>
<dbReference type="InterPro" id="IPR027884">
    <property type="entry name" value="DUF4614"/>
</dbReference>
<feature type="domain" description="DUF4614" evidence="2">
    <location>
        <begin position="424"/>
        <end position="600"/>
    </location>
</feature>
<proteinExistence type="predicted"/>
<feature type="region of interest" description="Disordered" evidence="1">
    <location>
        <begin position="366"/>
        <end position="395"/>
    </location>
</feature>
<name>A0ABQ7T8B3_PHRPL</name>
<feature type="region of interest" description="Disordered" evidence="1">
    <location>
        <begin position="174"/>
        <end position="290"/>
    </location>
</feature>
<evidence type="ECO:0000313" key="3">
    <source>
        <dbReference type="EMBL" id="KAH0625700.1"/>
    </source>
</evidence>
<feature type="region of interest" description="Disordered" evidence="1">
    <location>
        <begin position="407"/>
        <end position="485"/>
    </location>
</feature>
<sequence length="630" mass="67046">MRRSWGAALGPAGEARLAGRGLGATARGPQGPVGCPSRHQPPSDGHRTKTSTEGRKSPFADPHLAHLVRKELPWGVSLAEGSILEATQRPASRFLKQKATSRATGGSQQAGPDLVLHGGLGAAATSASKGRPCPLLWRVAQIERRIQSRRAQQGEVEAAVRLAATLDAAIELSLSESSSCDSEQRAGGHQWHMKKGEGKVGASRLTNAPLQDPAKVMEGLSQGASEEEEAAEAEDASELWPGRKRASRIPPSPPAQWASLGARSRRSPSSPPSLEGSLSADPTTEGPSPYERSIVRSLDELFSEAADAHSSNISGSDFRMNILSLDDLVPSQEEEKGTPLQAAGKPGKELGAALYPPPAAIVTTESIFSSPKASNGKELTSEEEKLEEEEAEELGEMASLERLDGHSAALPSSSGKDETPGDADYSEDFEPSSSFGASEAGEEQFLTSSELQNHSEASLQSSQSGSSSLQSPQGSPASTKPCRRQRTVKEAAVQTSSFPLLPQWWQTDVPIIGLALGGGCTVDAVPVGSPTLSLDALEALTAYSPAAFALNEMLKENLLLIRQFAEANHRLHTSLVASLEEEEFHYHTLEETQRYIKNHKAPPLTMEQALQEMAEQEEVSFWNPQPSPGP</sequence>
<dbReference type="PANTHER" id="PTHR22409:SF2">
    <property type="entry name" value="CHROMOSOME 19 OPEN READING FRAME 44"/>
    <property type="match status" value="1"/>
</dbReference>
<organism evidence="3 4">
    <name type="scientific">Phrynosoma platyrhinos</name>
    <name type="common">Desert horned lizard</name>
    <dbReference type="NCBI Taxonomy" id="52577"/>
    <lineage>
        <taxon>Eukaryota</taxon>
        <taxon>Metazoa</taxon>
        <taxon>Chordata</taxon>
        <taxon>Craniata</taxon>
        <taxon>Vertebrata</taxon>
        <taxon>Euteleostomi</taxon>
        <taxon>Lepidosauria</taxon>
        <taxon>Squamata</taxon>
        <taxon>Bifurcata</taxon>
        <taxon>Unidentata</taxon>
        <taxon>Episquamata</taxon>
        <taxon>Toxicofera</taxon>
        <taxon>Iguania</taxon>
        <taxon>Phrynosomatidae</taxon>
        <taxon>Phrynosomatinae</taxon>
        <taxon>Phrynosoma</taxon>
    </lineage>
</organism>
<keyword evidence="4" id="KW-1185">Reference proteome</keyword>
<feature type="compositionally biased region" description="Basic and acidic residues" evidence="1">
    <location>
        <begin position="44"/>
        <end position="58"/>
    </location>
</feature>
<feature type="region of interest" description="Disordered" evidence="1">
    <location>
        <begin position="1"/>
        <end position="63"/>
    </location>
</feature>
<gene>
    <name evidence="3" type="ORF">JD844_033899</name>
</gene>
<evidence type="ECO:0000259" key="2">
    <source>
        <dbReference type="Pfam" id="PF15391"/>
    </source>
</evidence>
<feature type="compositionally biased region" description="Acidic residues" evidence="1">
    <location>
        <begin position="384"/>
        <end position="395"/>
    </location>
</feature>
<reference evidence="3 4" key="1">
    <citation type="journal article" date="2022" name="Gigascience">
        <title>A chromosome-level genome assembly and annotation of the desert horned lizard, Phrynosoma platyrhinos, provides insight into chromosomal rearrangements among reptiles.</title>
        <authorList>
            <person name="Koochekian N."/>
            <person name="Ascanio A."/>
            <person name="Farleigh K."/>
            <person name="Card D.C."/>
            <person name="Schield D.R."/>
            <person name="Castoe T.A."/>
            <person name="Jezkova T."/>
        </authorList>
    </citation>
    <scope>NUCLEOTIDE SEQUENCE [LARGE SCALE GENOMIC DNA]</scope>
    <source>
        <strain evidence="3">NK-2021</strain>
    </source>
</reference>
<evidence type="ECO:0000256" key="1">
    <source>
        <dbReference type="SAM" id="MobiDB-lite"/>
    </source>
</evidence>
<dbReference type="InterPro" id="IPR040120">
    <property type="entry name" value="C19orf44-like"/>
</dbReference>
<comment type="caution">
    <text evidence="3">The sequence shown here is derived from an EMBL/GenBank/DDBJ whole genome shotgun (WGS) entry which is preliminary data.</text>
</comment>
<feature type="compositionally biased region" description="Low complexity" evidence="1">
    <location>
        <begin position="1"/>
        <end position="28"/>
    </location>
</feature>
<accession>A0ABQ7T8B3</accession>
<dbReference type="Pfam" id="PF15391">
    <property type="entry name" value="DUF4614"/>
    <property type="match status" value="1"/>
</dbReference>
<feature type="compositionally biased region" description="Acidic residues" evidence="1">
    <location>
        <begin position="225"/>
        <end position="237"/>
    </location>
</feature>
<evidence type="ECO:0000313" key="4">
    <source>
        <dbReference type="Proteomes" id="UP000826234"/>
    </source>
</evidence>
<feature type="compositionally biased region" description="Acidic residues" evidence="1">
    <location>
        <begin position="420"/>
        <end position="430"/>
    </location>
</feature>